<dbReference type="PROSITE" id="PS50072">
    <property type="entry name" value="CSA_PPIASE_2"/>
    <property type="match status" value="1"/>
</dbReference>
<dbReference type="Gene3D" id="2.40.100.10">
    <property type="entry name" value="Cyclophilin-like"/>
    <property type="match status" value="1"/>
</dbReference>
<reference evidence="2 3" key="1">
    <citation type="submission" date="2020-01" db="EMBL/GenBank/DDBJ databases">
        <title>Genome analysis.</title>
        <authorList>
            <person name="Wu S."/>
            <person name="Wang G."/>
        </authorList>
    </citation>
    <scope>NUCLEOTIDE SEQUENCE [LARGE SCALE GENOMIC DNA]</scope>
    <source>
        <strain evidence="2 3">SYL130</strain>
    </source>
</reference>
<dbReference type="RefSeq" id="WP_161819713.1">
    <property type="nucleotide sequence ID" value="NZ_JAACJS010000015.1"/>
</dbReference>
<sequence>MKPFFLFAIILVLSACGKPLFRERWLKQKAPAHFTARFETSKGNIDAEFTREWSPLAVDRLYTQIKHGTYDHILFYRVVPNFVAQFGTDDSTEEKLWKNHPVPDEPVKQGNDRGTIAFARSGKNTRGIHLFINLRNNNRLDTITYSGVTGFPVLGKVTAGMEVADTLYKGYGDKVFAKYDSMFISKKVFLERFPLLDSIKRIYITGKRK</sequence>
<dbReference type="InterPro" id="IPR044666">
    <property type="entry name" value="Cyclophilin_A-like"/>
</dbReference>
<keyword evidence="3" id="KW-1185">Reference proteome</keyword>
<dbReference type="PROSITE" id="PS51257">
    <property type="entry name" value="PROKAR_LIPOPROTEIN"/>
    <property type="match status" value="1"/>
</dbReference>
<dbReference type="Proteomes" id="UP000753802">
    <property type="component" value="Unassembled WGS sequence"/>
</dbReference>
<dbReference type="PANTHER" id="PTHR45625">
    <property type="entry name" value="PEPTIDYL-PROLYL CIS-TRANS ISOMERASE-RELATED"/>
    <property type="match status" value="1"/>
</dbReference>
<name>A0ABW9ZWN1_9BACT</name>
<gene>
    <name evidence="2" type="ORF">GWC95_15985</name>
</gene>
<dbReference type="GO" id="GO:0016853">
    <property type="term" value="F:isomerase activity"/>
    <property type="evidence" value="ECO:0007669"/>
    <property type="project" value="UniProtKB-KW"/>
</dbReference>
<accession>A0ABW9ZWN1</accession>
<dbReference type="InterPro" id="IPR029000">
    <property type="entry name" value="Cyclophilin-like_dom_sf"/>
</dbReference>
<evidence type="ECO:0000313" key="2">
    <source>
        <dbReference type="EMBL" id="NCI51429.1"/>
    </source>
</evidence>
<feature type="domain" description="PPIase cyclophilin-type" evidence="1">
    <location>
        <begin position="43"/>
        <end position="167"/>
    </location>
</feature>
<evidence type="ECO:0000259" key="1">
    <source>
        <dbReference type="PROSITE" id="PS50072"/>
    </source>
</evidence>
<dbReference type="EMBL" id="JAACJS010000015">
    <property type="protein sequence ID" value="NCI51429.1"/>
    <property type="molecule type" value="Genomic_DNA"/>
</dbReference>
<organism evidence="2 3">
    <name type="scientific">Sediminibacterium roseum</name>
    <dbReference type="NCBI Taxonomy" id="1978412"/>
    <lineage>
        <taxon>Bacteria</taxon>
        <taxon>Pseudomonadati</taxon>
        <taxon>Bacteroidota</taxon>
        <taxon>Chitinophagia</taxon>
        <taxon>Chitinophagales</taxon>
        <taxon>Chitinophagaceae</taxon>
        <taxon>Sediminibacterium</taxon>
    </lineage>
</organism>
<comment type="caution">
    <text evidence="2">The sequence shown here is derived from an EMBL/GenBank/DDBJ whole genome shotgun (WGS) entry which is preliminary data.</text>
</comment>
<keyword evidence="2" id="KW-0413">Isomerase</keyword>
<dbReference type="Pfam" id="PF00160">
    <property type="entry name" value="Pro_isomerase"/>
    <property type="match status" value="1"/>
</dbReference>
<dbReference type="SUPFAM" id="SSF50891">
    <property type="entry name" value="Cyclophilin-like"/>
    <property type="match status" value="1"/>
</dbReference>
<proteinExistence type="predicted"/>
<dbReference type="InterPro" id="IPR002130">
    <property type="entry name" value="Cyclophilin-type_PPIase_dom"/>
</dbReference>
<evidence type="ECO:0000313" key="3">
    <source>
        <dbReference type="Proteomes" id="UP000753802"/>
    </source>
</evidence>
<protein>
    <submittedName>
        <fullName evidence="2">Peptidylprolyl isomerase</fullName>
    </submittedName>
</protein>
<dbReference type="PANTHER" id="PTHR45625:SF6">
    <property type="entry name" value="SPLICEOSOME-ASSOCIATED PROTEIN CWC27 HOMOLOG"/>
    <property type="match status" value="1"/>
</dbReference>